<gene>
    <name evidence="2" type="ORF">CVS47_00441</name>
</gene>
<keyword evidence="3" id="KW-1185">Reference proteome</keyword>
<dbReference type="InterPro" id="IPR025101">
    <property type="entry name" value="DUF4012"/>
</dbReference>
<evidence type="ECO:0000313" key="3">
    <source>
        <dbReference type="Proteomes" id="UP000276888"/>
    </source>
</evidence>
<dbReference type="Pfam" id="PF13196">
    <property type="entry name" value="DUF4012"/>
    <property type="match status" value="1"/>
</dbReference>
<keyword evidence="1" id="KW-0812">Transmembrane</keyword>
<dbReference type="AlphaFoldDB" id="A0A3S9W7C0"/>
<evidence type="ECO:0000256" key="1">
    <source>
        <dbReference type="SAM" id="Phobius"/>
    </source>
</evidence>
<dbReference type="KEGG" id="mlv:CVS47_00441"/>
<sequence length="613" mass="64326">MVNAADETSARRSGRSAGERRRRWPWVLGGVLGVFVAGAVVVGVLGTVLAREAFEVRDDLVAARASIETLGDAVKAKDAAAIQTSADELTARTSGAADIVAGPLWDLAAAVPQVGANIDAVQRVTLSAKTLVDGALDPGLQIMSAINVENLALEGGGIDLEPFRGAAGSLPAIADAFAAAKAQTDPIDVDALLPAVAEPVSQVRAVIDQTAPTLDVVNRYLPTLLGMAGADGPRTYLLVFQNNAEIRATGGNPAASIIMTVDDGRFALADQTSSATFKATGTAGVTFTTLPPETLSLYPETLTRYSQDYSMTPDFPTTAQLFQDLFNASYGDRFDGVISIDPVVLSNMLAVAGPVTVDGEEINADNAVRLLLSDAYERYPRGTDSDVFFAAVSQAVFEHLTAGKWDPAKMLDALTESARQQRVYLAFTDPTAQALAVELNVDGALPEDTAKTTQLGIYLNDWGVGKIEYHLATVMDARCDADARTMSVSQTMTNSIPDSIQSRYTLTAKAGWYGLPNTTMLIDTLFFAPPGATIVSVDPGDGDVPGLDRAGTEKGSTAVSKLVALAQDETRTVSYTVQFPAGELGPLDLRHTPTASATPVNIDASCAAMFPSS</sequence>
<proteinExistence type="predicted"/>
<feature type="transmembrane region" description="Helical" evidence="1">
    <location>
        <begin position="24"/>
        <end position="50"/>
    </location>
</feature>
<accession>A0A3S9W7C0</accession>
<keyword evidence="1" id="KW-0472">Membrane</keyword>
<dbReference type="RefSeq" id="WP_127094615.1">
    <property type="nucleotide sequence ID" value="NZ_CP031423.1"/>
</dbReference>
<organism evidence="2 3">
    <name type="scientific">Microbacterium lemovicicum</name>
    <dbReference type="NCBI Taxonomy" id="1072463"/>
    <lineage>
        <taxon>Bacteria</taxon>
        <taxon>Bacillati</taxon>
        <taxon>Actinomycetota</taxon>
        <taxon>Actinomycetes</taxon>
        <taxon>Micrococcales</taxon>
        <taxon>Microbacteriaceae</taxon>
        <taxon>Microbacterium</taxon>
    </lineage>
</organism>
<dbReference type="Proteomes" id="UP000276888">
    <property type="component" value="Chromosome"/>
</dbReference>
<dbReference type="EMBL" id="CP031423">
    <property type="protein sequence ID" value="AZS35843.1"/>
    <property type="molecule type" value="Genomic_DNA"/>
</dbReference>
<name>A0A3S9W7C0_9MICO</name>
<evidence type="ECO:0000313" key="2">
    <source>
        <dbReference type="EMBL" id="AZS35843.1"/>
    </source>
</evidence>
<keyword evidence="1" id="KW-1133">Transmembrane helix</keyword>
<reference evidence="2 3" key="1">
    <citation type="submission" date="2018-08" db="EMBL/GenBank/DDBJ databases">
        <title>Microbacterium lemovicicum sp. nov., a bacterium isolated from a natural uranium-rich soil.</title>
        <authorList>
            <person name="ORTET P."/>
        </authorList>
    </citation>
    <scope>NUCLEOTIDE SEQUENCE [LARGE SCALE GENOMIC DNA]</scope>
    <source>
        <strain evidence="2 3">Viu22</strain>
    </source>
</reference>
<evidence type="ECO:0008006" key="4">
    <source>
        <dbReference type="Google" id="ProtNLM"/>
    </source>
</evidence>
<dbReference type="OrthoDB" id="3203519at2"/>
<protein>
    <recommendedName>
        <fullName evidence="4">DUF4012 domain-containing protein</fullName>
    </recommendedName>
</protein>